<dbReference type="InterPro" id="IPR015919">
    <property type="entry name" value="Cadherin-like_sf"/>
</dbReference>
<sequence>MDSDVDGGCTWTYDGFTKVLTIMPTPGENGRLSDSDATPQRKWRTACSGPVESISVQNGVTAAGNMRELFSGMSAAASIVLPLNFDQGITNAQSMFDGCEALKGITFPKGFGGSITNATNMFSNCTVLEDISLPDDFGGETMQTDNMFDNSPLLSIVYLGKNCNGSVLAQVPNATRNEYANTWVRVTDPNATYESGKAPSELPADYESANKPVSTCARQHARGFKMKAPKTTAAATTNTIQIIIGDPVPPDAFGSYTIDGIWQEDSLFTGLKTFSTHDNIKARFSSAAYDTDAVSDPPLSVTTLGLITYEANGGSGATENTKGDPDKSFAPAAACTFTRPQSQYKRFKEWNTLSDGKGTSYKPGDQVSFVTGGNTLYAVWEDYVPPKITTTDLPTAKTGDSYHQKLTASGDEPITWSVATGELPAGLTLSPDGIISGIPSAKGVFTFTAKVANDLDDIDTADYTITVVGPPVITVSSDTLPAAEPGKPYRFHFTSDEDAPATDASALPGSANSLANAPGVSSDALAVDSTLNATGVSWSLEAGALPDGLSLAPDGKLSGTPHDPGTYTFTVKATNRYGSTAQTFHLAVNSPVTLVATGDDLAGATASLVALSLFCAGSMTALSLRRRARRR</sequence>
<dbReference type="RefSeq" id="WP_185903948.1">
    <property type="nucleotide sequence ID" value="NZ_JACMSE010000001.1"/>
</dbReference>
<dbReference type="GO" id="GO:0016020">
    <property type="term" value="C:membrane"/>
    <property type="evidence" value="ECO:0007669"/>
    <property type="project" value="InterPro"/>
</dbReference>
<evidence type="ECO:0000313" key="2">
    <source>
        <dbReference type="EMBL" id="MBC2887906.1"/>
    </source>
</evidence>
<keyword evidence="1" id="KW-0472">Membrane</keyword>
<evidence type="ECO:0000256" key="1">
    <source>
        <dbReference type="SAM" id="Phobius"/>
    </source>
</evidence>
<protein>
    <submittedName>
        <fullName evidence="2">Putative Ig domain-containing protein</fullName>
    </submittedName>
</protein>
<accession>A0A842JAS6</accession>
<organism evidence="2 3">
    <name type="scientific">Gordonibacter massiliensis</name>
    <name type="common">ex Traore et al. 2017</name>
    <dbReference type="NCBI Taxonomy" id="1841863"/>
    <lineage>
        <taxon>Bacteria</taxon>
        <taxon>Bacillati</taxon>
        <taxon>Actinomycetota</taxon>
        <taxon>Coriobacteriia</taxon>
        <taxon>Eggerthellales</taxon>
        <taxon>Eggerthellaceae</taxon>
        <taxon>Gordonibacter</taxon>
    </lineage>
</organism>
<dbReference type="Gene3D" id="2.60.40.4270">
    <property type="entry name" value="Listeria-Bacteroides repeat domain"/>
    <property type="match status" value="1"/>
</dbReference>
<comment type="caution">
    <text evidence="2">The sequence shown here is derived from an EMBL/GenBank/DDBJ whole genome shotgun (WGS) entry which is preliminary data.</text>
</comment>
<keyword evidence="1" id="KW-1133">Transmembrane helix</keyword>
<proteinExistence type="predicted"/>
<dbReference type="GO" id="GO:0005509">
    <property type="term" value="F:calcium ion binding"/>
    <property type="evidence" value="ECO:0007669"/>
    <property type="project" value="InterPro"/>
</dbReference>
<dbReference type="EMBL" id="JACMSE010000001">
    <property type="protein sequence ID" value="MBC2887906.1"/>
    <property type="molecule type" value="Genomic_DNA"/>
</dbReference>
<feature type="transmembrane region" description="Helical" evidence="1">
    <location>
        <begin position="601"/>
        <end position="624"/>
    </location>
</feature>
<reference evidence="2 3" key="1">
    <citation type="submission" date="2020-08" db="EMBL/GenBank/DDBJ databases">
        <authorList>
            <person name="Liu C."/>
            <person name="Sun Q."/>
        </authorList>
    </citation>
    <scope>NUCLEOTIDE SEQUENCE [LARGE SCALE GENOMIC DNA]</scope>
    <source>
        <strain evidence="2 3">N22</strain>
    </source>
</reference>
<dbReference type="InterPro" id="IPR032675">
    <property type="entry name" value="LRR_dom_sf"/>
</dbReference>
<dbReference type="Gene3D" id="2.60.40.10">
    <property type="entry name" value="Immunoglobulins"/>
    <property type="match status" value="2"/>
</dbReference>
<gene>
    <name evidence="2" type="ORF">H7313_00800</name>
</gene>
<dbReference type="SUPFAM" id="SSF49313">
    <property type="entry name" value="Cadherin-like"/>
    <property type="match status" value="2"/>
</dbReference>
<evidence type="ECO:0000313" key="3">
    <source>
        <dbReference type="Proteomes" id="UP000587396"/>
    </source>
</evidence>
<dbReference type="InterPro" id="IPR042229">
    <property type="entry name" value="Listeria/Bacterioides_rpt_sf"/>
</dbReference>
<dbReference type="Gene3D" id="3.80.10.10">
    <property type="entry name" value="Ribonuclease Inhibitor"/>
    <property type="match status" value="1"/>
</dbReference>
<dbReference type="GO" id="GO:0005975">
    <property type="term" value="P:carbohydrate metabolic process"/>
    <property type="evidence" value="ECO:0007669"/>
    <property type="project" value="UniProtKB-ARBA"/>
</dbReference>
<dbReference type="AlphaFoldDB" id="A0A842JAS6"/>
<keyword evidence="3" id="KW-1185">Reference proteome</keyword>
<dbReference type="Pfam" id="PF05345">
    <property type="entry name" value="He_PIG"/>
    <property type="match status" value="2"/>
</dbReference>
<dbReference type="InterPro" id="IPR013783">
    <property type="entry name" value="Ig-like_fold"/>
</dbReference>
<name>A0A842JAS6_9ACTN</name>
<keyword evidence="1" id="KW-0812">Transmembrane</keyword>
<dbReference type="Proteomes" id="UP000587396">
    <property type="component" value="Unassembled WGS sequence"/>
</dbReference>